<dbReference type="Proteomes" id="UP000325313">
    <property type="component" value="Unassembled WGS sequence"/>
</dbReference>
<feature type="region of interest" description="Disordered" evidence="1">
    <location>
        <begin position="126"/>
        <end position="171"/>
    </location>
</feature>
<feature type="transmembrane region" description="Helical" evidence="2">
    <location>
        <begin position="185"/>
        <end position="206"/>
    </location>
</feature>
<comment type="caution">
    <text evidence="3">The sequence shown here is derived from an EMBL/GenBank/DDBJ whole genome shotgun (WGS) entry which is preliminary data.</text>
</comment>
<feature type="compositionally biased region" description="Polar residues" evidence="1">
    <location>
        <begin position="23"/>
        <end position="35"/>
    </location>
</feature>
<dbReference type="AlphaFoldDB" id="A0A5B0RLA8"/>
<feature type="region of interest" description="Disordered" evidence="1">
    <location>
        <begin position="18"/>
        <end position="41"/>
    </location>
</feature>
<name>A0A5B0RLA8_PUCGR</name>
<keyword evidence="2" id="KW-0812">Transmembrane</keyword>
<proteinExistence type="predicted"/>
<sequence>MPARRKGFLPTSWYKNQLAGRNPSRQAGIKTSSPGGTPPDKLVQNPVLGVLITRLGGSSPLLLNGLKLIAIIESLAISGQKAYQVGVDQALRKHIQLSQPPEPMSEQVESAGGAGNSGGGVGAGLGVGGVKAKGERGRPISMAQAGRSGTVKGTPESRPSDTNRTSSKIGSGSGTAVVSLFGLELSWMMLGSIGLVFLLLFWNLLLSFSPPRHHRKEPLPTSWHVHRLAGRGSSRR</sequence>
<accession>A0A5B0RLA8</accession>
<evidence type="ECO:0000256" key="2">
    <source>
        <dbReference type="SAM" id="Phobius"/>
    </source>
</evidence>
<feature type="compositionally biased region" description="Polar residues" evidence="1">
    <location>
        <begin position="160"/>
        <end position="171"/>
    </location>
</feature>
<evidence type="ECO:0000256" key="1">
    <source>
        <dbReference type="SAM" id="MobiDB-lite"/>
    </source>
</evidence>
<dbReference type="EMBL" id="VDEP01000171">
    <property type="protein sequence ID" value="KAA1126447.1"/>
    <property type="molecule type" value="Genomic_DNA"/>
</dbReference>
<keyword evidence="2" id="KW-1133">Transmembrane helix</keyword>
<evidence type="ECO:0000313" key="4">
    <source>
        <dbReference type="Proteomes" id="UP000325313"/>
    </source>
</evidence>
<organism evidence="3 4">
    <name type="scientific">Puccinia graminis f. sp. tritici</name>
    <dbReference type="NCBI Taxonomy" id="56615"/>
    <lineage>
        <taxon>Eukaryota</taxon>
        <taxon>Fungi</taxon>
        <taxon>Dikarya</taxon>
        <taxon>Basidiomycota</taxon>
        <taxon>Pucciniomycotina</taxon>
        <taxon>Pucciniomycetes</taxon>
        <taxon>Pucciniales</taxon>
        <taxon>Pucciniaceae</taxon>
        <taxon>Puccinia</taxon>
    </lineage>
</organism>
<keyword evidence="2" id="KW-0472">Membrane</keyword>
<gene>
    <name evidence="3" type="ORF">PGTUg99_014816</name>
</gene>
<evidence type="ECO:0000313" key="3">
    <source>
        <dbReference type="EMBL" id="KAA1126447.1"/>
    </source>
</evidence>
<protein>
    <submittedName>
        <fullName evidence="3">Uncharacterized protein</fullName>
    </submittedName>
</protein>
<reference evidence="3 4" key="1">
    <citation type="submission" date="2019-05" db="EMBL/GenBank/DDBJ databases">
        <title>Emergence of the Ug99 lineage of the wheat stem rust pathogen through somatic hybridization.</title>
        <authorList>
            <person name="Li F."/>
            <person name="Upadhyaya N.M."/>
            <person name="Sperschneider J."/>
            <person name="Matny O."/>
            <person name="Nguyen-Phuc H."/>
            <person name="Mago R."/>
            <person name="Raley C."/>
            <person name="Miller M.E."/>
            <person name="Silverstein K.A.T."/>
            <person name="Henningsen E."/>
            <person name="Hirsch C.D."/>
            <person name="Visser B."/>
            <person name="Pretorius Z.A."/>
            <person name="Steffenson B.J."/>
            <person name="Schwessinger B."/>
            <person name="Dodds P.N."/>
            <person name="Figueroa M."/>
        </authorList>
    </citation>
    <scope>NUCLEOTIDE SEQUENCE [LARGE SCALE GENOMIC DNA]</scope>
    <source>
        <strain evidence="3 4">Ug99</strain>
    </source>
</reference>